<dbReference type="EMBL" id="BAFB01000206">
    <property type="protein sequence ID" value="GAB36304.1"/>
    <property type="molecule type" value="Genomic_DNA"/>
</dbReference>
<gene>
    <name evidence="2" type="ORF">GOOTI_206_00370</name>
</gene>
<comment type="caution">
    <text evidence="2">The sequence shown here is derived from an EMBL/GenBank/DDBJ whole genome shotgun (WGS) entry which is preliminary data.</text>
</comment>
<dbReference type="AlphaFoldDB" id="H5TS46"/>
<organism evidence="2 3">
    <name type="scientific">Gordonia otitidis (strain DSM 44809 / CCUG 52243 / JCM 12355 / NBRC 100426 / IFM 10032)</name>
    <dbReference type="NCBI Taxonomy" id="1108044"/>
    <lineage>
        <taxon>Bacteria</taxon>
        <taxon>Bacillati</taxon>
        <taxon>Actinomycetota</taxon>
        <taxon>Actinomycetes</taxon>
        <taxon>Mycobacteriales</taxon>
        <taxon>Gordoniaceae</taxon>
        <taxon>Gordonia</taxon>
    </lineage>
</organism>
<name>H5TS46_GORO1</name>
<feature type="region of interest" description="Disordered" evidence="1">
    <location>
        <begin position="1"/>
        <end position="22"/>
    </location>
</feature>
<dbReference type="Proteomes" id="UP000005038">
    <property type="component" value="Unassembled WGS sequence"/>
</dbReference>
<protein>
    <recommendedName>
        <fullName evidence="4">4Fe-4S Wbl-type domain-containing protein</fullName>
    </recommendedName>
</protein>
<evidence type="ECO:0008006" key="4">
    <source>
        <dbReference type="Google" id="ProtNLM"/>
    </source>
</evidence>
<evidence type="ECO:0000313" key="3">
    <source>
        <dbReference type="Proteomes" id="UP000005038"/>
    </source>
</evidence>
<evidence type="ECO:0000313" key="2">
    <source>
        <dbReference type="EMBL" id="GAB36304.1"/>
    </source>
</evidence>
<sequence length="344" mass="38043">MATSMLVESRVRAATPVSPAPRRRVCEQRPQLFDLPEPAPANLSRGPLSPATGGDEFLTFDDLAAEESASSRFARAAKKAANACKTCPFLQDCQKDAYERIASGQRPQGEVVAAVAFNDQGLPDPAVHDVPRQRELDNLTLDFDLGIAAERVDEYTDWVPADLAPMALADSTAVTMALDEQRVDMTIAQSHLDTNTDTTADGRIVLSYDDEWDVLRRSVDAGISRHRVSQILGCTWQRASEMSFIIGCEAEGAFRASTWVTARARIYQQDVADDQARRDARAAQQRARDVELLRRHVIHAQVQSVAENYSDTRLFRRPRPLSSRIKRGVCVSQRSMKLAAFAGL</sequence>
<evidence type="ECO:0000256" key="1">
    <source>
        <dbReference type="SAM" id="MobiDB-lite"/>
    </source>
</evidence>
<keyword evidence="3" id="KW-1185">Reference proteome</keyword>
<proteinExistence type="predicted"/>
<dbReference type="OrthoDB" id="9898002at2"/>
<accession>H5TS46</accession>
<reference evidence="2" key="1">
    <citation type="submission" date="2012-02" db="EMBL/GenBank/DDBJ databases">
        <title>Whole genome shotgun sequence of Gordonia otitidis NBRC 100426.</title>
        <authorList>
            <person name="Yoshida I."/>
            <person name="Hosoyama A."/>
            <person name="Tsuchikane K."/>
            <person name="Katsumata H."/>
            <person name="Yamazaki S."/>
            <person name="Fujita N."/>
        </authorList>
    </citation>
    <scope>NUCLEOTIDE SEQUENCE [LARGE SCALE GENOMIC DNA]</scope>
    <source>
        <strain evidence="2">NBRC 100426</strain>
    </source>
</reference>
<dbReference type="RefSeq" id="WP_007240486.1">
    <property type="nucleotide sequence ID" value="NZ_BAFB01000206.1"/>
</dbReference>